<keyword evidence="1" id="KW-0472">Membrane</keyword>
<evidence type="ECO:0000313" key="2">
    <source>
        <dbReference type="EMBL" id="EEZ97292.2"/>
    </source>
</evidence>
<dbReference type="AlphaFoldDB" id="D6X4B8"/>
<dbReference type="HOGENOM" id="CLU_1827799_0_0_1"/>
<evidence type="ECO:0008006" key="4">
    <source>
        <dbReference type="Google" id="ProtNLM"/>
    </source>
</evidence>
<name>D6X4B8_TRICA</name>
<gene>
    <name evidence="2" type="primary">AUGUSTUS-3.0.2_11097</name>
    <name evidence="2" type="ORF">TcasGA2_TC011097</name>
</gene>
<reference evidence="2 3" key="1">
    <citation type="journal article" date="2008" name="Nature">
        <title>The genome of the model beetle and pest Tribolium castaneum.</title>
        <authorList>
            <consortium name="Tribolium Genome Sequencing Consortium"/>
            <person name="Richards S."/>
            <person name="Gibbs R.A."/>
            <person name="Weinstock G.M."/>
            <person name="Brown S.J."/>
            <person name="Denell R."/>
            <person name="Beeman R.W."/>
            <person name="Gibbs R."/>
            <person name="Beeman R.W."/>
            <person name="Brown S.J."/>
            <person name="Bucher G."/>
            <person name="Friedrich M."/>
            <person name="Grimmelikhuijzen C.J."/>
            <person name="Klingler M."/>
            <person name="Lorenzen M."/>
            <person name="Richards S."/>
            <person name="Roth S."/>
            <person name="Schroder R."/>
            <person name="Tautz D."/>
            <person name="Zdobnov E.M."/>
            <person name="Muzny D."/>
            <person name="Gibbs R.A."/>
            <person name="Weinstock G.M."/>
            <person name="Attaway T."/>
            <person name="Bell S."/>
            <person name="Buhay C.J."/>
            <person name="Chandrabose M.N."/>
            <person name="Chavez D."/>
            <person name="Clerk-Blankenburg K.P."/>
            <person name="Cree A."/>
            <person name="Dao M."/>
            <person name="Davis C."/>
            <person name="Chacko J."/>
            <person name="Dinh H."/>
            <person name="Dugan-Rocha S."/>
            <person name="Fowler G."/>
            <person name="Garner T.T."/>
            <person name="Garnes J."/>
            <person name="Gnirke A."/>
            <person name="Hawes A."/>
            <person name="Hernandez J."/>
            <person name="Hines S."/>
            <person name="Holder M."/>
            <person name="Hume J."/>
            <person name="Jhangiani S.N."/>
            <person name="Joshi V."/>
            <person name="Khan Z.M."/>
            <person name="Jackson L."/>
            <person name="Kovar C."/>
            <person name="Kowis A."/>
            <person name="Lee S."/>
            <person name="Lewis L.R."/>
            <person name="Margolis J."/>
            <person name="Morgan M."/>
            <person name="Nazareth L.V."/>
            <person name="Nguyen N."/>
            <person name="Okwuonu G."/>
            <person name="Parker D."/>
            <person name="Richards S."/>
            <person name="Ruiz S.J."/>
            <person name="Santibanez J."/>
            <person name="Savard J."/>
            <person name="Scherer S.E."/>
            <person name="Schneider B."/>
            <person name="Sodergren E."/>
            <person name="Tautz D."/>
            <person name="Vattahil S."/>
            <person name="Villasana D."/>
            <person name="White C.S."/>
            <person name="Wright R."/>
            <person name="Park Y."/>
            <person name="Beeman R.W."/>
            <person name="Lord J."/>
            <person name="Oppert B."/>
            <person name="Lorenzen M."/>
            <person name="Brown S."/>
            <person name="Wang L."/>
            <person name="Savard J."/>
            <person name="Tautz D."/>
            <person name="Richards S."/>
            <person name="Weinstock G."/>
            <person name="Gibbs R.A."/>
            <person name="Liu Y."/>
            <person name="Worley K."/>
            <person name="Weinstock G."/>
            <person name="Elsik C.G."/>
            <person name="Reese J.T."/>
            <person name="Elhaik E."/>
            <person name="Landan G."/>
            <person name="Graur D."/>
            <person name="Arensburger P."/>
            <person name="Atkinson P."/>
            <person name="Beeman R.W."/>
            <person name="Beidler J."/>
            <person name="Brown S.J."/>
            <person name="Demuth J.P."/>
            <person name="Drury D.W."/>
            <person name="Du Y.Z."/>
            <person name="Fujiwara H."/>
            <person name="Lorenzen M."/>
            <person name="Maselli V."/>
            <person name="Osanai M."/>
            <person name="Park Y."/>
            <person name="Robertson H.M."/>
            <person name="Tu Z."/>
            <person name="Wang J.J."/>
            <person name="Wang S."/>
            <person name="Richards S."/>
            <person name="Song H."/>
            <person name="Zhang L."/>
            <person name="Sodergren E."/>
            <person name="Werner D."/>
            <person name="Stanke M."/>
            <person name="Morgenstern B."/>
            <person name="Solovyev V."/>
            <person name="Kosarev P."/>
            <person name="Brown G."/>
            <person name="Chen H.C."/>
            <person name="Ermolaeva O."/>
            <person name="Hlavina W."/>
            <person name="Kapustin Y."/>
            <person name="Kiryutin B."/>
            <person name="Kitts P."/>
            <person name="Maglott D."/>
            <person name="Pruitt K."/>
            <person name="Sapojnikov V."/>
            <person name="Souvorov A."/>
            <person name="Mackey A.J."/>
            <person name="Waterhouse R.M."/>
            <person name="Wyder S."/>
            <person name="Zdobnov E.M."/>
            <person name="Zdobnov E.M."/>
            <person name="Wyder S."/>
            <person name="Kriventseva E.V."/>
            <person name="Kadowaki T."/>
            <person name="Bork P."/>
            <person name="Aranda M."/>
            <person name="Bao R."/>
            <person name="Beermann A."/>
            <person name="Berns N."/>
            <person name="Bolognesi R."/>
            <person name="Bonneton F."/>
            <person name="Bopp D."/>
            <person name="Brown S.J."/>
            <person name="Bucher G."/>
            <person name="Butts T."/>
            <person name="Chaumot A."/>
            <person name="Denell R.E."/>
            <person name="Ferrier D.E."/>
            <person name="Friedrich M."/>
            <person name="Gordon C.M."/>
            <person name="Jindra M."/>
            <person name="Klingler M."/>
            <person name="Lan Q."/>
            <person name="Lattorff H.M."/>
            <person name="Laudet V."/>
            <person name="von Levetsow C."/>
            <person name="Liu Z."/>
            <person name="Lutz R."/>
            <person name="Lynch J.A."/>
            <person name="da Fonseca R.N."/>
            <person name="Posnien N."/>
            <person name="Reuter R."/>
            <person name="Roth S."/>
            <person name="Savard J."/>
            <person name="Schinko J.B."/>
            <person name="Schmitt C."/>
            <person name="Schoppmeier M."/>
            <person name="Schroder R."/>
            <person name="Shippy T.D."/>
            <person name="Simonnet F."/>
            <person name="Marques-Souza H."/>
            <person name="Tautz D."/>
            <person name="Tomoyasu Y."/>
            <person name="Trauner J."/>
            <person name="Van der Zee M."/>
            <person name="Vervoort M."/>
            <person name="Wittkopp N."/>
            <person name="Wimmer E.A."/>
            <person name="Yang X."/>
            <person name="Jones A.K."/>
            <person name="Sattelle D.B."/>
            <person name="Ebert P.R."/>
            <person name="Nelson D."/>
            <person name="Scott J.G."/>
            <person name="Beeman R.W."/>
            <person name="Muthukrishnan S."/>
            <person name="Kramer K.J."/>
            <person name="Arakane Y."/>
            <person name="Beeman R.W."/>
            <person name="Zhu Q."/>
            <person name="Hogenkamp D."/>
            <person name="Dixit R."/>
            <person name="Oppert B."/>
            <person name="Jiang H."/>
            <person name="Zou Z."/>
            <person name="Marshall J."/>
            <person name="Elpidina E."/>
            <person name="Vinokurov K."/>
            <person name="Oppert C."/>
            <person name="Zou Z."/>
            <person name="Evans J."/>
            <person name="Lu Z."/>
            <person name="Zhao P."/>
            <person name="Sumathipala N."/>
            <person name="Altincicek B."/>
            <person name="Vilcinskas A."/>
            <person name="Williams M."/>
            <person name="Hultmark D."/>
            <person name="Hetru C."/>
            <person name="Jiang H."/>
            <person name="Grimmelikhuijzen C.J."/>
            <person name="Hauser F."/>
            <person name="Cazzamali G."/>
            <person name="Williamson M."/>
            <person name="Park Y."/>
            <person name="Li B."/>
            <person name="Tanaka Y."/>
            <person name="Predel R."/>
            <person name="Neupert S."/>
            <person name="Schachtner J."/>
            <person name="Verleyen P."/>
            <person name="Raible F."/>
            <person name="Bork P."/>
            <person name="Friedrich M."/>
            <person name="Walden K.K."/>
            <person name="Robertson H.M."/>
            <person name="Angeli S."/>
            <person name="Foret S."/>
            <person name="Bucher G."/>
            <person name="Schuetz S."/>
            <person name="Maleszka R."/>
            <person name="Wimmer E.A."/>
            <person name="Beeman R.W."/>
            <person name="Lorenzen M."/>
            <person name="Tomoyasu Y."/>
            <person name="Miller S.C."/>
            <person name="Grossmann D."/>
            <person name="Bucher G."/>
        </authorList>
    </citation>
    <scope>NUCLEOTIDE SEQUENCE [LARGE SCALE GENOMIC DNA]</scope>
    <source>
        <strain evidence="2 3">Georgia GA2</strain>
    </source>
</reference>
<dbReference type="EMBL" id="KQ971410">
    <property type="protein sequence ID" value="EEZ97292.2"/>
    <property type="molecule type" value="Genomic_DNA"/>
</dbReference>
<evidence type="ECO:0000313" key="3">
    <source>
        <dbReference type="Proteomes" id="UP000007266"/>
    </source>
</evidence>
<sequence>MIRGSHFCIIQEEKSYKLIYCNLEFNHCCDKGCCKETTFGPIYVTKIDQNHFPSTPTFPTYVWLVLVLGVFCYILLYICHILKKNDDESSTPPQTPELNLTLSFNQSGAGNFNMHLPAIPLTPRTPPPGYMTLTPPPTYSAAIHFPPIGEKMAETKC</sequence>
<protein>
    <recommendedName>
        <fullName evidence="4">Vesicular, overexpressed in cancer, prosurvival protein 1</fullName>
    </recommendedName>
</protein>
<evidence type="ECO:0000256" key="1">
    <source>
        <dbReference type="SAM" id="Phobius"/>
    </source>
</evidence>
<organism evidence="2 3">
    <name type="scientific">Tribolium castaneum</name>
    <name type="common">Red flour beetle</name>
    <dbReference type="NCBI Taxonomy" id="7070"/>
    <lineage>
        <taxon>Eukaryota</taxon>
        <taxon>Metazoa</taxon>
        <taxon>Ecdysozoa</taxon>
        <taxon>Arthropoda</taxon>
        <taxon>Hexapoda</taxon>
        <taxon>Insecta</taxon>
        <taxon>Pterygota</taxon>
        <taxon>Neoptera</taxon>
        <taxon>Endopterygota</taxon>
        <taxon>Coleoptera</taxon>
        <taxon>Polyphaga</taxon>
        <taxon>Cucujiformia</taxon>
        <taxon>Tenebrionidae</taxon>
        <taxon>Tenebrionidae incertae sedis</taxon>
        <taxon>Tribolium</taxon>
    </lineage>
</organism>
<dbReference type="Proteomes" id="UP000007266">
    <property type="component" value="Unassembled WGS sequence"/>
</dbReference>
<reference evidence="2 3" key="2">
    <citation type="journal article" date="2010" name="Nucleic Acids Res.">
        <title>BeetleBase in 2010: revisions to provide comprehensive genomic information for Tribolium castaneum.</title>
        <authorList>
            <person name="Kim H.S."/>
            <person name="Murphy T."/>
            <person name="Xia J."/>
            <person name="Caragea D."/>
            <person name="Park Y."/>
            <person name="Beeman R.W."/>
            <person name="Lorenzen M.D."/>
            <person name="Butcher S."/>
            <person name="Manak J.R."/>
            <person name="Brown S.J."/>
        </authorList>
    </citation>
    <scope>NUCLEOTIDE SEQUENCE [LARGE SCALE GENOMIC DNA]</scope>
    <source>
        <strain evidence="2 3">Georgia GA2</strain>
    </source>
</reference>
<keyword evidence="1" id="KW-1133">Transmembrane helix</keyword>
<keyword evidence="3" id="KW-1185">Reference proteome</keyword>
<proteinExistence type="predicted"/>
<keyword evidence="1" id="KW-0812">Transmembrane</keyword>
<accession>D6X4B8</accession>
<feature type="transmembrane region" description="Helical" evidence="1">
    <location>
        <begin position="61"/>
        <end position="82"/>
    </location>
</feature>